<dbReference type="InterPro" id="IPR019775">
    <property type="entry name" value="WD40_repeat_CS"/>
</dbReference>
<dbReference type="Pfam" id="PF00400">
    <property type="entry name" value="WD40"/>
    <property type="match status" value="4"/>
</dbReference>
<dbReference type="SUPFAM" id="SSF50978">
    <property type="entry name" value="WD40 repeat-like"/>
    <property type="match status" value="1"/>
</dbReference>
<evidence type="ECO:0000313" key="4">
    <source>
        <dbReference type="EMBL" id="CAI8609444.1"/>
    </source>
</evidence>
<gene>
    <name evidence="4" type="ORF">VFH_IV133600</name>
</gene>
<dbReference type="AlphaFoldDB" id="A0AAV1AK18"/>
<protein>
    <submittedName>
        <fullName evidence="4">Uncharacterized protein</fullName>
    </submittedName>
</protein>
<dbReference type="PANTHER" id="PTHR44376:SF8">
    <property type="entry name" value="TRANSCRIPTIONAL COREPRESSOR LEUNIG-LIKE"/>
    <property type="match status" value="1"/>
</dbReference>
<dbReference type="Gene3D" id="2.130.10.10">
    <property type="entry name" value="YVTN repeat-like/Quinoprotein amine dehydrogenase"/>
    <property type="match status" value="2"/>
</dbReference>
<evidence type="ECO:0000256" key="2">
    <source>
        <dbReference type="ARBA" id="ARBA00022737"/>
    </source>
</evidence>
<evidence type="ECO:0000256" key="1">
    <source>
        <dbReference type="ARBA" id="ARBA00022574"/>
    </source>
</evidence>
<feature type="repeat" description="WD" evidence="3">
    <location>
        <begin position="415"/>
        <end position="431"/>
    </location>
</feature>
<proteinExistence type="predicted"/>
<accession>A0AAV1AK18</accession>
<keyword evidence="2" id="KW-0677">Repeat</keyword>
<keyword evidence="1 3" id="KW-0853">WD repeat</keyword>
<dbReference type="PROSITE" id="PS50896">
    <property type="entry name" value="LISH"/>
    <property type="match status" value="1"/>
</dbReference>
<evidence type="ECO:0000256" key="3">
    <source>
        <dbReference type="PROSITE-ProRule" id="PRU00221"/>
    </source>
</evidence>
<dbReference type="InterPro" id="IPR044716">
    <property type="entry name" value="LEUNIG-like"/>
</dbReference>
<organism evidence="4 5">
    <name type="scientific">Vicia faba</name>
    <name type="common">Broad bean</name>
    <name type="synonym">Faba vulgaris</name>
    <dbReference type="NCBI Taxonomy" id="3906"/>
    <lineage>
        <taxon>Eukaryota</taxon>
        <taxon>Viridiplantae</taxon>
        <taxon>Streptophyta</taxon>
        <taxon>Embryophyta</taxon>
        <taxon>Tracheophyta</taxon>
        <taxon>Spermatophyta</taxon>
        <taxon>Magnoliopsida</taxon>
        <taxon>eudicotyledons</taxon>
        <taxon>Gunneridae</taxon>
        <taxon>Pentapetalae</taxon>
        <taxon>rosids</taxon>
        <taxon>fabids</taxon>
        <taxon>Fabales</taxon>
        <taxon>Fabaceae</taxon>
        <taxon>Papilionoideae</taxon>
        <taxon>50 kb inversion clade</taxon>
        <taxon>NPAAA clade</taxon>
        <taxon>Hologalegina</taxon>
        <taxon>IRL clade</taxon>
        <taxon>Fabeae</taxon>
        <taxon>Vicia</taxon>
    </lineage>
</organism>
<dbReference type="SMART" id="SM00320">
    <property type="entry name" value="WD40"/>
    <property type="match status" value="5"/>
</dbReference>
<evidence type="ECO:0000313" key="5">
    <source>
        <dbReference type="Proteomes" id="UP001157006"/>
    </source>
</evidence>
<dbReference type="Proteomes" id="UP001157006">
    <property type="component" value="Chromosome 4"/>
</dbReference>
<dbReference type="InterPro" id="IPR006594">
    <property type="entry name" value="LisH"/>
</dbReference>
<dbReference type="PANTHER" id="PTHR44376">
    <property type="entry name" value="TRANSCRIPTIONAL REGULATOR OF FILAMENTOUS GROWTH FLO8"/>
    <property type="match status" value="1"/>
</dbReference>
<keyword evidence="5" id="KW-1185">Reference proteome</keyword>
<dbReference type="PROSITE" id="PS00678">
    <property type="entry name" value="WD_REPEATS_1"/>
    <property type="match status" value="1"/>
</dbReference>
<feature type="repeat" description="WD" evidence="3">
    <location>
        <begin position="234"/>
        <end position="268"/>
    </location>
</feature>
<dbReference type="InterPro" id="IPR015943">
    <property type="entry name" value="WD40/YVTN_repeat-like_dom_sf"/>
</dbReference>
<dbReference type="EMBL" id="OX451739">
    <property type="protein sequence ID" value="CAI8609444.1"/>
    <property type="molecule type" value="Genomic_DNA"/>
</dbReference>
<feature type="repeat" description="WD" evidence="3">
    <location>
        <begin position="315"/>
        <end position="355"/>
    </location>
</feature>
<name>A0AAV1AK18_VICFA</name>
<dbReference type="GO" id="GO:0003714">
    <property type="term" value="F:transcription corepressor activity"/>
    <property type="evidence" value="ECO:0007669"/>
    <property type="project" value="InterPro"/>
</dbReference>
<dbReference type="PROSITE" id="PS50294">
    <property type="entry name" value="WD_REPEATS_REGION"/>
    <property type="match status" value="2"/>
</dbReference>
<dbReference type="PROSITE" id="PS50082">
    <property type="entry name" value="WD_REPEATS_2"/>
    <property type="match status" value="4"/>
</dbReference>
<sequence>MNIQKAERRSRKETGVIAYIVNLSELCSFQKFLYAYLIEKGYENTAELFRNDIQLTEPLLDPDEPPGILLNFWNAIYEDYNSRRNQVIMQQPSNSSTRNQVIVQQPGNTSMQSQVVVQPLNIGPIINTATAQRIPIQLHSSFESVAAKLLSCDISSDGKIVASGGHGANGKKPFICYTETGISVTTQDTHKKSITEVRFQPNFNLLATASVDASIKLWDATTRETVLRYMEHKALRHRGTVRSLDFHPLDNKTLCSSDNIAIKVWDLNKYTNANGFKEGGSVVRVQPVYGSLLAVANGNGITILDYHNLLVAKKLEGHVKAITSMCWDDTGKMIASVSEDEARVWSVNEGQCIHNCAFNGKKFQSVIFHPRYHMTLVVGGHQCLLLLNFEDMMQYSTSAATKLSITGLAATKAQSQFIVSASDDSLVKIWK</sequence>
<feature type="repeat" description="WD" evidence="3">
    <location>
        <begin position="187"/>
        <end position="228"/>
    </location>
</feature>
<reference evidence="4 5" key="1">
    <citation type="submission" date="2023-01" db="EMBL/GenBank/DDBJ databases">
        <authorList>
            <person name="Kreplak J."/>
        </authorList>
    </citation>
    <scope>NUCLEOTIDE SEQUENCE [LARGE SCALE GENOMIC DNA]</scope>
</reference>
<dbReference type="InterPro" id="IPR001680">
    <property type="entry name" value="WD40_rpt"/>
</dbReference>
<dbReference type="InterPro" id="IPR036322">
    <property type="entry name" value="WD40_repeat_dom_sf"/>
</dbReference>